<dbReference type="GO" id="GO:0017056">
    <property type="term" value="F:structural constituent of nuclear pore"/>
    <property type="evidence" value="ECO:0007669"/>
    <property type="project" value="TreeGrafter"/>
</dbReference>
<dbReference type="EMBL" id="JARIHO010000076">
    <property type="protein sequence ID" value="KAJ7310948.1"/>
    <property type="molecule type" value="Genomic_DNA"/>
</dbReference>
<dbReference type="PANTHER" id="PTHR31344:SF0">
    <property type="entry name" value="NUCLEAR PORE COMPLEX PROTEIN NUP205"/>
    <property type="match status" value="1"/>
</dbReference>
<evidence type="ECO:0000256" key="1">
    <source>
        <dbReference type="ARBA" id="ARBA00004123"/>
    </source>
</evidence>
<accession>A0AAD7ECS5</accession>
<organism evidence="5 6">
    <name type="scientific">Mycena albidolilacea</name>
    <dbReference type="NCBI Taxonomy" id="1033008"/>
    <lineage>
        <taxon>Eukaryota</taxon>
        <taxon>Fungi</taxon>
        <taxon>Dikarya</taxon>
        <taxon>Basidiomycota</taxon>
        <taxon>Agaricomycotina</taxon>
        <taxon>Agaricomycetes</taxon>
        <taxon>Agaricomycetidae</taxon>
        <taxon>Agaricales</taxon>
        <taxon>Marasmiineae</taxon>
        <taxon>Mycenaceae</taxon>
        <taxon>Mycena</taxon>
    </lineage>
</organism>
<evidence type="ECO:0000256" key="4">
    <source>
        <dbReference type="ARBA" id="ARBA00023242"/>
    </source>
</evidence>
<evidence type="ECO:0000313" key="6">
    <source>
        <dbReference type="Proteomes" id="UP001218218"/>
    </source>
</evidence>
<gene>
    <name evidence="5" type="ORF">DFH08DRAFT_974109</name>
</gene>
<dbReference type="AlphaFoldDB" id="A0AAD7ECS5"/>
<dbReference type="Pfam" id="PF11894">
    <property type="entry name" value="Nup192"/>
    <property type="match status" value="1"/>
</dbReference>
<dbReference type="GO" id="GO:0006999">
    <property type="term" value="P:nuclear pore organization"/>
    <property type="evidence" value="ECO:0007669"/>
    <property type="project" value="TreeGrafter"/>
</dbReference>
<keyword evidence="4" id="KW-0539">Nucleus</keyword>
<protein>
    <submittedName>
        <fullName evidence="5">Uncharacterized protein</fullName>
    </submittedName>
</protein>
<comment type="subcellular location">
    <subcellularLocation>
        <location evidence="1">Nucleus</location>
    </subcellularLocation>
</comment>
<dbReference type="GO" id="GO:0044611">
    <property type="term" value="C:nuclear pore inner ring"/>
    <property type="evidence" value="ECO:0007669"/>
    <property type="project" value="TreeGrafter"/>
</dbReference>
<evidence type="ECO:0000313" key="5">
    <source>
        <dbReference type="EMBL" id="KAJ7310948.1"/>
    </source>
</evidence>
<keyword evidence="6" id="KW-1185">Reference proteome</keyword>
<comment type="similarity">
    <text evidence="2">Belongs to the NUP186/NUP192/NUP205 family.</text>
</comment>
<keyword evidence="3" id="KW-0813">Transport</keyword>
<reference evidence="5" key="1">
    <citation type="submission" date="2023-03" db="EMBL/GenBank/DDBJ databases">
        <title>Massive genome expansion in bonnet fungi (Mycena s.s.) driven by repeated elements and novel gene families across ecological guilds.</title>
        <authorList>
            <consortium name="Lawrence Berkeley National Laboratory"/>
            <person name="Harder C.B."/>
            <person name="Miyauchi S."/>
            <person name="Viragh M."/>
            <person name="Kuo A."/>
            <person name="Thoen E."/>
            <person name="Andreopoulos B."/>
            <person name="Lu D."/>
            <person name="Skrede I."/>
            <person name="Drula E."/>
            <person name="Henrissat B."/>
            <person name="Morin E."/>
            <person name="Kohler A."/>
            <person name="Barry K."/>
            <person name="LaButti K."/>
            <person name="Morin E."/>
            <person name="Salamov A."/>
            <person name="Lipzen A."/>
            <person name="Mereny Z."/>
            <person name="Hegedus B."/>
            <person name="Baldrian P."/>
            <person name="Stursova M."/>
            <person name="Weitz H."/>
            <person name="Taylor A."/>
            <person name="Grigoriev I.V."/>
            <person name="Nagy L.G."/>
            <person name="Martin F."/>
            <person name="Kauserud H."/>
        </authorList>
    </citation>
    <scope>NUCLEOTIDE SEQUENCE</scope>
    <source>
        <strain evidence="5">CBHHK002</strain>
    </source>
</reference>
<proteinExistence type="inferred from homology"/>
<dbReference type="Proteomes" id="UP001218218">
    <property type="component" value="Unassembled WGS sequence"/>
</dbReference>
<comment type="caution">
    <text evidence="5">The sequence shown here is derived from an EMBL/GenBank/DDBJ whole genome shotgun (WGS) entry which is preliminary data.</text>
</comment>
<evidence type="ECO:0000256" key="2">
    <source>
        <dbReference type="ARBA" id="ARBA00005892"/>
    </source>
</evidence>
<dbReference type="InterPro" id="IPR021827">
    <property type="entry name" value="Nup186/Nup192/Nup205"/>
</dbReference>
<sequence length="382" mass="42020">MSLTASTTRDDFLFDSRALVPVSQARRPHSSGVLLELGSLVLMKPAMEHLIATVSQDALDRSEVWKIIVLMLLDSLVQLSGIEKQRCEKPDPDDLNPLYIYEAKMSLFMRMAQTRLGAERLLEAQLIPILSQCNYLDARPEADQSFMDQNSFLPSAIHRYHQLFMPALQLVDGMLATLGTKHATIPLILVEEMHLLVSLCAGVLTHVPKSELLSPHLGFGTIHAAVLALATTCVGSGCWLAAVQPQTDTEMFSASIFALGYGLDTEFDVNKRQKERMMCKCIIEDIGAASEFIESEITPVLSPITTTSRHEECGSHFLATIPTIADLSAELAACEHVSVENISELLPDADPVFLCGLDIPQKRALVCRELAQELSLRCTDDS</sequence>
<name>A0AAD7ECS5_9AGAR</name>
<evidence type="ECO:0000256" key="3">
    <source>
        <dbReference type="ARBA" id="ARBA00022448"/>
    </source>
</evidence>
<dbReference type="PANTHER" id="PTHR31344">
    <property type="entry name" value="NUCLEAR PORE COMPLEX PROTEIN NUP205"/>
    <property type="match status" value="1"/>
</dbReference>